<dbReference type="PANTHER" id="PTHR32322">
    <property type="entry name" value="INNER MEMBRANE TRANSPORTER"/>
    <property type="match status" value="1"/>
</dbReference>
<accession>A0AAW7XLI5</accession>
<keyword evidence="3 6" id="KW-0812">Transmembrane</keyword>
<dbReference type="AlphaFoldDB" id="A0AAW7XLI5"/>
<evidence type="ECO:0000313" key="8">
    <source>
        <dbReference type="EMBL" id="MDO6454233.1"/>
    </source>
</evidence>
<evidence type="ECO:0000259" key="7">
    <source>
        <dbReference type="Pfam" id="PF00892"/>
    </source>
</evidence>
<dbReference type="InterPro" id="IPR037185">
    <property type="entry name" value="EmrE-like"/>
</dbReference>
<proteinExistence type="predicted"/>
<keyword evidence="5 6" id="KW-0472">Membrane</keyword>
<evidence type="ECO:0000313" key="9">
    <source>
        <dbReference type="Proteomes" id="UP001169862"/>
    </source>
</evidence>
<feature type="transmembrane region" description="Helical" evidence="6">
    <location>
        <begin position="252"/>
        <end position="271"/>
    </location>
</feature>
<keyword evidence="2" id="KW-1003">Cell membrane</keyword>
<feature type="transmembrane region" description="Helical" evidence="6">
    <location>
        <begin position="193"/>
        <end position="214"/>
    </location>
</feature>
<name>A0AAW7XLI5_9GAMM</name>
<protein>
    <submittedName>
        <fullName evidence="8">DMT family transporter</fullName>
    </submittedName>
</protein>
<dbReference type="InterPro" id="IPR050638">
    <property type="entry name" value="AA-Vitamin_Transporters"/>
</dbReference>
<feature type="transmembrane region" description="Helical" evidence="6">
    <location>
        <begin position="135"/>
        <end position="152"/>
    </location>
</feature>
<feature type="transmembrane region" description="Helical" evidence="6">
    <location>
        <begin position="220"/>
        <end position="240"/>
    </location>
</feature>
<dbReference type="RefSeq" id="WP_303550759.1">
    <property type="nucleotide sequence ID" value="NZ_JAUOPG010000007.1"/>
</dbReference>
<evidence type="ECO:0000256" key="4">
    <source>
        <dbReference type="ARBA" id="ARBA00022989"/>
    </source>
</evidence>
<comment type="subcellular location">
    <subcellularLocation>
        <location evidence="1">Cell membrane</location>
        <topology evidence="1">Multi-pass membrane protein</topology>
    </subcellularLocation>
</comment>
<evidence type="ECO:0000256" key="1">
    <source>
        <dbReference type="ARBA" id="ARBA00004651"/>
    </source>
</evidence>
<organism evidence="8 9">
    <name type="scientific">Neptunomonas phycophila</name>
    <dbReference type="NCBI Taxonomy" id="1572645"/>
    <lineage>
        <taxon>Bacteria</taxon>
        <taxon>Pseudomonadati</taxon>
        <taxon>Pseudomonadota</taxon>
        <taxon>Gammaproteobacteria</taxon>
        <taxon>Oceanospirillales</taxon>
        <taxon>Oceanospirillaceae</taxon>
        <taxon>Neptunomonas</taxon>
    </lineage>
</organism>
<evidence type="ECO:0000256" key="3">
    <source>
        <dbReference type="ARBA" id="ARBA00022692"/>
    </source>
</evidence>
<evidence type="ECO:0000256" key="2">
    <source>
        <dbReference type="ARBA" id="ARBA00022475"/>
    </source>
</evidence>
<dbReference type="EMBL" id="JAUOPG010000007">
    <property type="protein sequence ID" value="MDO6454233.1"/>
    <property type="molecule type" value="Genomic_DNA"/>
</dbReference>
<reference evidence="8" key="1">
    <citation type="submission" date="2023-07" db="EMBL/GenBank/DDBJ databases">
        <title>Genome content predicts the carbon catabolic preferences of heterotrophic bacteria.</title>
        <authorList>
            <person name="Gralka M."/>
        </authorList>
    </citation>
    <scope>NUCLEOTIDE SEQUENCE</scope>
    <source>
        <strain evidence="8">I2M16</strain>
    </source>
</reference>
<comment type="caution">
    <text evidence="8">The sequence shown here is derived from an EMBL/GenBank/DDBJ whole genome shotgun (WGS) entry which is preliminary data.</text>
</comment>
<feature type="transmembrane region" description="Helical" evidence="6">
    <location>
        <begin position="41"/>
        <end position="60"/>
    </location>
</feature>
<feature type="transmembrane region" description="Helical" evidence="6">
    <location>
        <begin position="277"/>
        <end position="297"/>
    </location>
</feature>
<feature type="domain" description="EamA" evidence="7">
    <location>
        <begin position="163"/>
        <end position="291"/>
    </location>
</feature>
<evidence type="ECO:0000256" key="6">
    <source>
        <dbReference type="SAM" id="Phobius"/>
    </source>
</evidence>
<dbReference type="Pfam" id="PF00892">
    <property type="entry name" value="EamA"/>
    <property type="match status" value="2"/>
</dbReference>
<dbReference type="GO" id="GO:0005886">
    <property type="term" value="C:plasma membrane"/>
    <property type="evidence" value="ECO:0007669"/>
    <property type="project" value="UniProtKB-SubCell"/>
</dbReference>
<dbReference type="Proteomes" id="UP001169862">
    <property type="component" value="Unassembled WGS sequence"/>
</dbReference>
<feature type="domain" description="EamA" evidence="7">
    <location>
        <begin position="13"/>
        <end position="149"/>
    </location>
</feature>
<evidence type="ECO:0000256" key="5">
    <source>
        <dbReference type="ARBA" id="ARBA00023136"/>
    </source>
</evidence>
<dbReference type="InterPro" id="IPR000620">
    <property type="entry name" value="EamA_dom"/>
</dbReference>
<keyword evidence="4 6" id="KW-1133">Transmembrane helix</keyword>
<feature type="transmembrane region" description="Helical" evidence="6">
    <location>
        <begin position="111"/>
        <end position="130"/>
    </location>
</feature>
<sequence length="302" mass="32789">MDTAAALTKNQPKAMLLGALAVLCWSTVATAFKLSLAHLAPVQLLSIATATSLFILLAVVAKRYSIRFVCEAWKAAPVQYALLGAINPFLYYVILFNAYDLLPAQQAQPLNYSWALVLSLLAVPLLGQALKRADIIALLVGFFGVIVIATRGDVLALQFDSGKGVLLALSSTVLWAVYWLYNARLKAPPEVSLLLCFIHGSPLVWGMMMFTTGLPNDWQGVASAIYVGVFEMGITFLLWLGAMQLATHASRVSNLIFLSPFLSLLLIHWILGEDIVPATYIGLSLIIVAVIYQQVAAHRSAQ</sequence>
<dbReference type="PANTHER" id="PTHR32322:SF18">
    <property type="entry name" value="S-ADENOSYLMETHIONINE_S-ADENOSYLHOMOCYSTEINE TRANSPORTER"/>
    <property type="match status" value="1"/>
</dbReference>
<gene>
    <name evidence="8" type="ORF">Q4490_11735</name>
</gene>
<feature type="transmembrane region" description="Helical" evidence="6">
    <location>
        <begin position="80"/>
        <end position="99"/>
    </location>
</feature>
<dbReference type="SUPFAM" id="SSF103481">
    <property type="entry name" value="Multidrug resistance efflux transporter EmrE"/>
    <property type="match status" value="2"/>
</dbReference>
<feature type="transmembrane region" description="Helical" evidence="6">
    <location>
        <begin position="164"/>
        <end position="181"/>
    </location>
</feature>